<feature type="region of interest" description="Disordered" evidence="5">
    <location>
        <begin position="374"/>
        <end position="393"/>
    </location>
</feature>
<feature type="compositionally biased region" description="Low complexity" evidence="5">
    <location>
        <begin position="294"/>
        <end position="306"/>
    </location>
</feature>
<feature type="domain" description="NAC" evidence="6">
    <location>
        <begin position="3"/>
        <end position="148"/>
    </location>
</feature>
<evidence type="ECO:0000313" key="8">
    <source>
        <dbReference type="Proteomes" id="UP001168877"/>
    </source>
</evidence>
<keyword evidence="4" id="KW-0539">Nucleus</keyword>
<feature type="region of interest" description="Disordered" evidence="5">
    <location>
        <begin position="289"/>
        <end position="311"/>
    </location>
</feature>
<feature type="region of interest" description="Disordered" evidence="5">
    <location>
        <begin position="467"/>
        <end position="495"/>
    </location>
</feature>
<feature type="region of interest" description="Disordered" evidence="5">
    <location>
        <begin position="153"/>
        <end position="194"/>
    </location>
</feature>
<name>A0AA39VN26_ACESA</name>
<dbReference type="SUPFAM" id="SSF101941">
    <property type="entry name" value="NAC domain"/>
    <property type="match status" value="1"/>
</dbReference>
<dbReference type="EMBL" id="JAUESC010000382">
    <property type="protein sequence ID" value="KAK0586242.1"/>
    <property type="molecule type" value="Genomic_DNA"/>
</dbReference>
<gene>
    <name evidence="7" type="ORF">LWI29_003467</name>
</gene>
<organism evidence="7 8">
    <name type="scientific">Acer saccharum</name>
    <name type="common">Sugar maple</name>
    <dbReference type="NCBI Taxonomy" id="4024"/>
    <lineage>
        <taxon>Eukaryota</taxon>
        <taxon>Viridiplantae</taxon>
        <taxon>Streptophyta</taxon>
        <taxon>Embryophyta</taxon>
        <taxon>Tracheophyta</taxon>
        <taxon>Spermatophyta</taxon>
        <taxon>Magnoliopsida</taxon>
        <taxon>eudicotyledons</taxon>
        <taxon>Gunneridae</taxon>
        <taxon>Pentapetalae</taxon>
        <taxon>rosids</taxon>
        <taxon>malvids</taxon>
        <taxon>Sapindales</taxon>
        <taxon>Sapindaceae</taxon>
        <taxon>Hippocastanoideae</taxon>
        <taxon>Acereae</taxon>
        <taxon>Acer</taxon>
    </lineage>
</organism>
<dbReference type="InterPro" id="IPR036093">
    <property type="entry name" value="NAC_dom_sf"/>
</dbReference>
<dbReference type="Gene3D" id="2.170.150.80">
    <property type="entry name" value="NAC domain"/>
    <property type="match status" value="1"/>
</dbReference>
<evidence type="ECO:0000256" key="3">
    <source>
        <dbReference type="ARBA" id="ARBA00023163"/>
    </source>
</evidence>
<dbReference type="Pfam" id="PF02365">
    <property type="entry name" value="NAM"/>
    <property type="match status" value="1"/>
</dbReference>
<keyword evidence="3" id="KW-0804">Transcription</keyword>
<dbReference type="AlphaFoldDB" id="A0AA39VN26"/>
<dbReference type="GO" id="GO:0003677">
    <property type="term" value="F:DNA binding"/>
    <property type="evidence" value="ECO:0007669"/>
    <property type="project" value="UniProtKB-KW"/>
</dbReference>
<evidence type="ECO:0000256" key="4">
    <source>
        <dbReference type="ARBA" id="ARBA00023242"/>
    </source>
</evidence>
<comment type="caution">
    <text evidence="7">The sequence shown here is derived from an EMBL/GenBank/DDBJ whole genome shotgun (WGS) entry which is preliminary data.</text>
</comment>
<feature type="compositionally biased region" description="Polar residues" evidence="5">
    <location>
        <begin position="185"/>
        <end position="194"/>
    </location>
</feature>
<protein>
    <recommendedName>
        <fullName evidence="6">NAC domain-containing protein</fullName>
    </recommendedName>
</protein>
<keyword evidence="2" id="KW-0238">DNA-binding</keyword>
<keyword evidence="1" id="KW-0805">Transcription regulation</keyword>
<evidence type="ECO:0000259" key="6">
    <source>
        <dbReference type="PROSITE" id="PS51005"/>
    </source>
</evidence>
<sequence length="609" mass="67505">MVIPEGHRFRPTPEELVNYLMEKMRDPAFTTPDIKDVDIYKYHPSELPGLFSSYQSDDNVWFLFCTLGKYGKSDKFNRRAKEGYWKITGKDQQVEATDSNTICIKKILVFKDYDDGKENKTSYTMHEYHCNEQSGSKGQVVLCRIERKTEKKRKPSCIERKPDKKHKPSSSLDKGPASDSLLYDSGNNDAQDTSEVQPLVPALQDEPINCNGVSHKSLSNFQSPIYQTPGSFYSSSFSNDSAQWLVQNSLSALQSPIHLPPESSYSGSLSNDATNGLNHSFFSAHQLPIDPQPGSSHSSGFSNGSNVWPPQFASEQQDDLANSQFIEVKSDRLQPNQHTSYVTTNGFPKLGSQLLPNQHISSNGEDHVAKYIHHQNPSNGLDDNSFSALRFPIHSPPESPYSSGFSNDATNELNHSSFSSLQTPIHPQPGSSHSSCFSNGSNVWTPQSAYEQEDDLASSRLMEVKSDQHTSYVTTNDFPELESQLPPKRHKSSNGEDLVAKNISSELEPLVLGKQDAIDGLQSPISSVFGDDSIVPNTLLGSESEHAFQNSEWELRDDFFGEETGHSLPPDVNSSKTATEAHIRNGCDEDAETIAALLNGFSSTANEEY</sequence>
<proteinExistence type="predicted"/>
<dbReference type="GO" id="GO:0006355">
    <property type="term" value="P:regulation of DNA-templated transcription"/>
    <property type="evidence" value="ECO:0007669"/>
    <property type="project" value="InterPro"/>
</dbReference>
<feature type="region of interest" description="Disordered" evidence="5">
    <location>
        <begin position="398"/>
        <end position="439"/>
    </location>
</feature>
<keyword evidence="8" id="KW-1185">Reference proteome</keyword>
<reference evidence="7" key="1">
    <citation type="journal article" date="2022" name="Plant J.">
        <title>Strategies of tolerance reflected in two North American maple genomes.</title>
        <authorList>
            <person name="McEvoy S.L."/>
            <person name="Sezen U.U."/>
            <person name="Trouern-Trend A."/>
            <person name="McMahon S.M."/>
            <person name="Schaberg P.G."/>
            <person name="Yang J."/>
            <person name="Wegrzyn J.L."/>
            <person name="Swenson N.G."/>
        </authorList>
    </citation>
    <scope>NUCLEOTIDE SEQUENCE</scope>
    <source>
        <strain evidence="7">NS2018</strain>
    </source>
</reference>
<dbReference type="InterPro" id="IPR003441">
    <property type="entry name" value="NAC-dom"/>
</dbReference>
<reference evidence="7" key="2">
    <citation type="submission" date="2023-06" db="EMBL/GenBank/DDBJ databases">
        <authorList>
            <person name="Swenson N.G."/>
            <person name="Wegrzyn J.L."/>
            <person name="Mcevoy S.L."/>
        </authorList>
    </citation>
    <scope>NUCLEOTIDE SEQUENCE</scope>
    <source>
        <strain evidence="7">NS2018</strain>
        <tissue evidence="7">Leaf</tissue>
    </source>
</reference>
<evidence type="ECO:0000313" key="7">
    <source>
        <dbReference type="EMBL" id="KAK0586242.1"/>
    </source>
</evidence>
<accession>A0AA39VN26</accession>
<evidence type="ECO:0000256" key="1">
    <source>
        <dbReference type="ARBA" id="ARBA00023015"/>
    </source>
</evidence>
<dbReference type="PROSITE" id="PS51005">
    <property type="entry name" value="NAC"/>
    <property type="match status" value="1"/>
</dbReference>
<evidence type="ECO:0000256" key="2">
    <source>
        <dbReference type="ARBA" id="ARBA00023125"/>
    </source>
</evidence>
<evidence type="ECO:0000256" key="5">
    <source>
        <dbReference type="SAM" id="MobiDB-lite"/>
    </source>
</evidence>
<dbReference type="Proteomes" id="UP001168877">
    <property type="component" value="Unassembled WGS sequence"/>
</dbReference>
<feature type="compositionally biased region" description="Low complexity" evidence="5">
    <location>
        <begin position="430"/>
        <end position="439"/>
    </location>
</feature>
<feature type="compositionally biased region" description="Polar residues" evidence="5">
    <location>
        <begin position="375"/>
        <end position="387"/>
    </location>
</feature>
<feature type="compositionally biased region" description="Polar residues" evidence="5">
    <location>
        <begin position="400"/>
        <end position="425"/>
    </location>
</feature>
<dbReference type="PANTHER" id="PTHR31744">
    <property type="entry name" value="PROTEIN CUP-SHAPED COTYLEDON 2-RELATED"/>
    <property type="match status" value="1"/>
</dbReference>